<dbReference type="InterPro" id="IPR004046">
    <property type="entry name" value="GST_C"/>
</dbReference>
<keyword evidence="6" id="KW-1185">Reference proteome</keyword>
<dbReference type="InterPro" id="IPR040079">
    <property type="entry name" value="Glutathione_S-Trfase"/>
</dbReference>
<dbReference type="PANTHER" id="PTHR10622:SF10">
    <property type="entry name" value="HET DOMAIN-CONTAINING PROTEIN"/>
    <property type="match status" value="1"/>
</dbReference>
<feature type="repeat" description="ANK" evidence="2">
    <location>
        <begin position="523"/>
        <end position="555"/>
    </location>
</feature>
<feature type="repeat" description="ANK" evidence="2">
    <location>
        <begin position="556"/>
        <end position="588"/>
    </location>
</feature>
<sequence>MRLLNTGTLTLEEFAEGQIPQYAILSHRWGQGELSLQDVEKGELLSHGVKKGGYDKVRRFAFRAQSDGFEYAWIDTCCIDKTSSAELSEAINSMYLWYYRAERCYAYLADVWLVDEMCESEWFQRGWTLQELLAPAEVHFFGKNWDDLGTKGTRRQEISQCTGIPVGILTGHDDLETASIAQRMSWAAERKTTRVEDTAYCLMGIFRIHMPLLYGEGQRAFTRLQEEIIRTTDDHSLFAWAHGDMSGGLLAVSPAAFKSSKNIITLHPSDAPSTVSSMGVHLELRFVGIGPRGLGLAVLNCAEGNGKDGPIAIYVRDTSLTMDRFERVHSEKLQQLDMRNLRPSQISTRRLCIQKEHTLATRQPNSVERSNGTAEYAIYDDETLSKLMSFGEPTALHDAAKAGLEETVWLLLTRADATIDLEDKTGRTALMHAAEHGHATVVLMLLKNGADIEAKCRGWTALWWAANEGREAVVTLLLERGANIDAKDYDGETPLLWAAKRGHEAVATLLLQKGANIEAADYDGETPLSWAAKAGQEAVVKLLLARGANIEAEDYNSQTPLSRAAEGGHEAVVKLLLEKGANVDAEDCEGQTPLSRAVKRGYRGVIELLRTKVGAIDTCRVGNGYIDYLALGGRVMALGGWVLVHLRAQQGMVKDGIRSGVTGPHGPVGAVSTLTGPAIGSSASGWFFRAPAFNSLLIAALSLWVYVPAVLAADVHATVNLLEAILLNALPNHLHTKFIAAAMVLKFYFAPFSTAGVTVAVLAELEHGLSEPLAERVELSFKKGDTRTPEYLSDVNPNGLVPAIVHDGVPIWESAAITMYLGETFGVDKSLYPALGVKRGEAMKWIVWANVHLAAHASRLGSFLRSEKQAEETEAQAEARKMNGEEAKKGVDSALGILDGALKGRDYLVGDAYCLADTHIWSLMHWVAMLKVDLDKFSHIQAWMERVGGRPALKSVF</sequence>
<dbReference type="InterPro" id="IPR058525">
    <property type="entry name" value="DUF8212"/>
</dbReference>
<comment type="similarity">
    <text evidence="1">Belongs to the GST superfamily.</text>
</comment>
<dbReference type="SMART" id="SM00248">
    <property type="entry name" value="ANK"/>
    <property type="match status" value="7"/>
</dbReference>
<dbReference type="Gene3D" id="1.20.1050.10">
    <property type="match status" value="1"/>
</dbReference>
<proteinExistence type="inferred from homology"/>
<dbReference type="SUPFAM" id="SSF47616">
    <property type="entry name" value="GST C-terminal domain-like"/>
    <property type="match status" value="1"/>
</dbReference>
<dbReference type="AlphaFoldDB" id="A0A9P8M7C6"/>
<dbReference type="PROSITE" id="PS50297">
    <property type="entry name" value="ANK_REP_REGION"/>
    <property type="match status" value="5"/>
</dbReference>
<reference evidence="5 6" key="1">
    <citation type="submission" date="2020-07" db="EMBL/GenBank/DDBJ databases">
        <title>Metarhizium humberi genome.</title>
        <authorList>
            <person name="Lysoe E."/>
        </authorList>
    </citation>
    <scope>NUCLEOTIDE SEQUENCE [LARGE SCALE GENOMIC DNA]</scope>
    <source>
        <strain evidence="5 6">ESALQ1638</strain>
    </source>
</reference>
<dbReference type="InterPro" id="IPR036249">
    <property type="entry name" value="Thioredoxin-like_sf"/>
</dbReference>
<dbReference type="Pfam" id="PF02798">
    <property type="entry name" value="GST_N"/>
    <property type="match status" value="1"/>
</dbReference>
<dbReference type="Gene3D" id="1.25.40.20">
    <property type="entry name" value="Ankyrin repeat-containing domain"/>
    <property type="match status" value="3"/>
</dbReference>
<dbReference type="InterPro" id="IPR010730">
    <property type="entry name" value="HET"/>
</dbReference>
<dbReference type="Proteomes" id="UP000764110">
    <property type="component" value="Unassembled WGS sequence"/>
</dbReference>
<evidence type="ECO:0000259" key="3">
    <source>
        <dbReference type="PROSITE" id="PS50404"/>
    </source>
</evidence>
<dbReference type="PROSITE" id="PS50088">
    <property type="entry name" value="ANK_REPEAT"/>
    <property type="match status" value="5"/>
</dbReference>
<evidence type="ECO:0000259" key="4">
    <source>
        <dbReference type="PROSITE" id="PS50405"/>
    </source>
</evidence>
<evidence type="ECO:0000313" key="6">
    <source>
        <dbReference type="Proteomes" id="UP000764110"/>
    </source>
</evidence>
<accession>A0A9P8M7C6</accession>
<dbReference type="InterPro" id="IPR002110">
    <property type="entry name" value="Ankyrin_rpt"/>
</dbReference>
<evidence type="ECO:0008006" key="7">
    <source>
        <dbReference type="Google" id="ProtNLM"/>
    </source>
</evidence>
<dbReference type="Pfam" id="PF00043">
    <property type="entry name" value="GST_C"/>
    <property type="match status" value="1"/>
</dbReference>
<dbReference type="EMBL" id="JACEFI010000010">
    <property type="protein sequence ID" value="KAH0596021.1"/>
    <property type="molecule type" value="Genomic_DNA"/>
</dbReference>
<evidence type="ECO:0000313" key="5">
    <source>
        <dbReference type="EMBL" id="KAH0596021.1"/>
    </source>
</evidence>
<dbReference type="SUPFAM" id="SSF52833">
    <property type="entry name" value="Thioredoxin-like"/>
    <property type="match status" value="1"/>
</dbReference>
<dbReference type="InterPro" id="IPR010987">
    <property type="entry name" value="Glutathione-S-Trfase_C-like"/>
</dbReference>
<dbReference type="InterPro" id="IPR004045">
    <property type="entry name" value="Glutathione_S-Trfase_N"/>
</dbReference>
<dbReference type="Pfam" id="PF13637">
    <property type="entry name" value="Ank_4"/>
    <property type="match status" value="1"/>
</dbReference>
<dbReference type="PRINTS" id="PR01415">
    <property type="entry name" value="ANKYRIN"/>
</dbReference>
<evidence type="ECO:0000256" key="1">
    <source>
        <dbReference type="ARBA" id="ARBA00007409"/>
    </source>
</evidence>
<protein>
    <recommendedName>
        <fullName evidence="7">Ankyrin repeat-containing domain protein</fullName>
    </recommendedName>
</protein>
<dbReference type="PANTHER" id="PTHR10622">
    <property type="entry name" value="HET DOMAIN-CONTAINING PROTEIN"/>
    <property type="match status" value="1"/>
</dbReference>
<dbReference type="SFLD" id="SFLDG00358">
    <property type="entry name" value="Main_(cytGST)"/>
    <property type="match status" value="1"/>
</dbReference>
<dbReference type="Pfam" id="PF26640">
    <property type="entry name" value="DUF8212"/>
    <property type="match status" value="1"/>
</dbReference>
<feature type="repeat" description="ANK" evidence="2">
    <location>
        <begin position="425"/>
        <end position="457"/>
    </location>
</feature>
<dbReference type="Gene3D" id="3.40.30.10">
    <property type="entry name" value="Glutaredoxin"/>
    <property type="match status" value="1"/>
</dbReference>
<dbReference type="Pfam" id="PF06985">
    <property type="entry name" value="HET"/>
    <property type="match status" value="1"/>
</dbReference>
<comment type="caution">
    <text evidence="5">The sequence shown here is derived from an EMBL/GenBank/DDBJ whole genome shotgun (WGS) entry which is preliminary data.</text>
</comment>
<evidence type="ECO:0000256" key="2">
    <source>
        <dbReference type="PROSITE-ProRule" id="PRU00023"/>
    </source>
</evidence>
<feature type="repeat" description="ANK" evidence="2">
    <location>
        <begin position="457"/>
        <end position="489"/>
    </location>
</feature>
<dbReference type="Pfam" id="PF12796">
    <property type="entry name" value="Ank_2"/>
    <property type="match status" value="2"/>
</dbReference>
<keyword evidence="2" id="KW-0040">ANK repeat</keyword>
<dbReference type="SFLD" id="SFLDS00019">
    <property type="entry name" value="Glutathione_Transferase_(cytos"/>
    <property type="match status" value="1"/>
</dbReference>
<dbReference type="PROSITE" id="PS50404">
    <property type="entry name" value="GST_NTER"/>
    <property type="match status" value="1"/>
</dbReference>
<feature type="domain" description="GST N-terminal" evidence="3">
    <location>
        <begin position="743"/>
        <end position="829"/>
    </location>
</feature>
<dbReference type="InterPro" id="IPR036770">
    <property type="entry name" value="Ankyrin_rpt-contain_sf"/>
</dbReference>
<dbReference type="InterPro" id="IPR036282">
    <property type="entry name" value="Glutathione-S-Trfase_C_sf"/>
</dbReference>
<feature type="domain" description="GST C-terminal" evidence="4">
    <location>
        <begin position="835"/>
        <end position="957"/>
    </location>
</feature>
<name>A0A9P8M7C6_9HYPO</name>
<dbReference type="SUPFAM" id="SSF48403">
    <property type="entry name" value="Ankyrin repeat"/>
    <property type="match status" value="1"/>
</dbReference>
<organism evidence="5 6">
    <name type="scientific">Metarhizium humberi</name>
    <dbReference type="NCBI Taxonomy" id="2596975"/>
    <lineage>
        <taxon>Eukaryota</taxon>
        <taxon>Fungi</taxon>
        <taxon>Dikarya</taxon>
        <taxon>Ascomycota</taxon>
        <taxon>Pezizomycotina</taxon>
        <taxon>Sordariomycetes</taxon>
        <taxon>Hypocreomycetidae</taxon>
        <taxon>Hypocreales</taxon>
        <taxon>Clavicipitaceae</taxon>
        <taxon>Metarhizium</taxon>
    </lineage>
</organism>
<gene>
    <name evidence="5" type="ORF">MHUMG1_05880</name>
</gene>
<dbReference type="PROSITE" id="PS50405">
    <property type="entry name" value="GST_CTER"/>
    <property type="match status" value="1"/>
</dbReference>
<feature type="repeat" description="ANK" evidence="2">
    <location>
        <begin position="490"/>
        <end position="522"/>
    </location>
</feature>